<dbReference type="EC" id="1.1.1.79" evidence="6"/>
<dbReference type="FunFam" id="3.40.50.720:FF:000026">
    <property type="entry name" value="Glyoxylate/hydroxypyruvate reductase B"/>
    <property type="match status" value="1"/>
</dbReference>
<comment type="caution">
    <text evidence="12">The sequence shown here is derived from an EMBL/GenBank/DDBJ whole genome shotgun (WGS) entry which is preliminary data.</text>
</comment>
<dbReference type="SUPFAM" id="SSF52283">
    <property type="entry name" value="Formate/glycerate dehydrogenase catalytic domain-like"/>
    <property type="match status" value="1"/>
</dbReference>
<dbReference type="InterPro" id="IPR029753">
    <property type="entry name" value="D-isomer_DH_CS"/>
</dbReference>
<evidence type="ECO:0000256" key="9">
    <source>
        <dbReference type="RuleBase" id="RU003719"/>
    </source>
</evidence>
<dbReference type="GO" id="GO:0016618">
    <property type="term" value="F:hydroxypyruvate reductase [NAD(P)H] activity"/>
    <property type="evidence" value="ECO:0007669"/>
    <property type="project" value="UniProtKB-EC"/>
</dbReference>
<feature type="domain" description="D-isomer specific 2-hydroxyacid dehydrogenase NAD-binding" evidence="11">
    <location>
        <begin position="110"/>
        <end position="288"/>
    </location>
</feature>
<comment type="catalytic activity">
    <reaction evidence="3">
        <text>(R)-glycerate + NADP(+) = 3-hydroxypyruvate + NADPH + H(+)</text>
        <dbReference type="Rhea" id="RHEA:18657"/>
        <dbReference type="ChEBI" id="CHEBI:15378"/>
        <dbReference type="ChEBI" id="CHEBI:16659"/>
        <dbReference type="ChEBI" id="CHEBI:17180"/>
        <dbReference type="ChEBI" id="CHEBI:57783"/>
        <dbReference type="ChEBI" id="CHEBI:58349"/>
        <dbReference type="EC" id="1.1.1.81"/>
    </reaction>
</comment>
<evidence type="ECO:0000256" key="1">
    <source>
        <dbReference type="ARBA" id="ARBA00023002"/>
    </source>
</evidence>
<reference evidence="12 13" key="1">
    <citation type="journal article" date="2016" name="Nat. Commun.">
        <title>Thousands of microbial genomes shed light on interconnected biogeochemical processes in an aquifer system.</title>
        <authorList>
            <person name="Anantharaman K."/>
            <person name="Brown C.T."/>
            <person name="Hug L.A."/>
            <person name="Sharon I."/>
            <person name="Castelle C.J."/>
            <person name="Probst A.J."/>
            <person name="Thomas B.C."/>
            <person name="Singh A."/>
            <person name="Wilkins M.J."/>
            <person name="Karaoz U."/>
            <person name="Brodie E.L."/>
            <person name="Williams K.H."/>
            <person name="Hubbard S.S."/>
            <person name="Banfield J.F."/>
        </authorList>
    </citation>
    <scope>NUCLEOTIDE SEQUENCE [LARGE SCALE GENOMIC DNA]</scope>
</reference>
<organism evidence="12 13">
    <name type="scientific">Candidatus Roizmanbacteria bacterium RIFCSPLOWO2_02_FULL_38_10</name>
    <dbReference type="NCBI Taxonomy" id="1802074"/>
    <lineage>
        <taxon>Bacteria</taxon>
        <taxon>Candidatus Roizmaniibacteriota</taxon>
    </lineage>
</organism>
<evidence type="ECO:0000256" key="6">
    <source>
        <dbReference type="ARBA" id="ARBA00066661"/>
    </source>
</evidence>
<dbReference type="Pfam" id="PF02826">
    <property type="entry name" value="2-Hacid_dh_C"/>
    <property type="match status" value="1"/>
</dbReference>
<evidence type="ECO:0000256" key="4">
    <source>
        <dbReference type="ARBA" id="ARBA00052769"/>
    </source>
</evidence>
<dbReference type="STRING" id="1802074.A3J15_01215"/>
<evidence type="ECO:0000313" key="13">
    <source>
        <dbReference type="Proteomes" id="UP000176376"/>
    </source>
</evidence>
<evidence type="ECO:0000256" key="8">
    <source>
        <dbReference type="ARBA" id="ARBA00073362"/>
    </source>
</evidence>
<dbReference type="GO" id="GO:0030267">
    <property type="term" value="F:glyoxylate reductase (NADPH) activity"/>
    <property type="evidence" value="ECO:0007669"/>
    <property type="project" value="UniProtKB-EC"/>
</dbReference>
<evidence type="ECO:0000259" key="11">
    <source>
        <dbReference type="Pfam" id="PF02826"/>
    </source>
</evidence>
<dbReference type="GO" id="GO:0005829">
    <property type="term" value="C:cytosol"/>
    <property type="evidence" value="ECO:0007669"/>
    <property type="project" value="TreeGrafter"/>
</dbReference>
<dbReference type="EMBL" id="MGAY01000020">
    <property type="protein sequence ID" value="OGK56864.1"/>
    <property type="molecule type" value="Genomic_DNA"/>
</dbReference>
<keyword evidence="1 9" id="KW-0560">Oxidoreductase</keyword>
<evidence type="ECO:0000313" key="12">
    <source>
        <dbReference type="EMBL" id="OGK56864.1"/>
    </source>
</evidence>
<dbReference type="InterPro" id="IPR050223">
    <property type="entry name" value="D-isomer_2-hydroxyacid_DH"/>
</dbReference>
<dbReference type="AlphaFoldDB" id="A0A1F7JMM5"/>
<accession>A0A1F7JMM5</accession>
<comment type="catalytic activity">
    <reaction evidence="2">
        <text>(R)-glycerate + NAD(+) = 3-hydroxypyruvate + NADH + H(+)</text>
        <dbReference type="Rhea" id="RHEA:17905"/>
        <dbReference type="ChEBI" id="CHEBI:15378"/>
        <dbReference type="ChEBI" id="CHEBI:16659"/>
        <dbReference type="ChEBI" id="CHEBI:17180"/>
        <dbReference type="ChEBI" id="CHEBI:57540"/>
        <dbReference type="ChEBI" id="CHEBI:57945"/>
        <dbReference type="EC" id="1.1.1.81"/>
    </reaction>
</comment>
<evidence type="ECO:0000256" key="5">
    <source>
        <dbReference type="ARBA" id="ARBA00061278"/>
    </source>
</evidence>
<dbReference type="Gene3D" id="3.40.50.720">
    <property type="entry name" value="NAD(P)-binding Rossmann-like Domain"/>
    <property type="match status" value="2"/>
</dbReference>
<dbReference type="EC" id="1.1.1.81" evidence="7"/>
<dbReference type="InterPro" id="IPR006139">
    <property type="entry name" value="D-isomer_2_OHA_DH_cat_dom"/>
</dbReference>
<proteinExistence type="inferred from homology"/>
<comment type="catalytic activity">
    <reaction evidence="4">
        <text>glycolate + NADP(+) = glyoxylate + NADPH + H(+)</text>
        <dbReference type="Rhea" id="RHEA:10992"/>
        <dbReference type="ChEBI" id="CHEBI:15378"/>
        <dbReference type="ChEBI" id="CHEBI:29805"/>
        <dbReference type="ChEBI" id="CHEBI:36655"/>
        <dbReference type="ChEBI" id="CHEBI:57783"/>
        <dbReference type="ChEBI" id="CHEBI:58349"/>
        <dbReference type="EC" id="1.1.1.79"/>
    </reaction>
</comment>
<dbReference type="Proteomes" id="UP000176376">
    <property type="component" value="Unassembled WGS sequence"/>
</dbReference>
<dbReference type="InterPro" id="IPR036291">
    <property type="entry name" value="NAD(P)-bd_dom_sf"/>
</dbReference>
<dbReference type="PANTHER" id="PTHR10996">
    <property type="entry name" value="2-HYDROXYACID DEHYDROGENASE-RELATED"/>
    <property type="match status" value="1"/>
</dbReference>
<comment type="similarity">
    <text evidence="5">Belongs to the D-isomer specific 2-hydroxyacid dehydrogenase family. GhrB subfamily.</text>
</comment>
<evidence type="ECO:0000256" key="3">
    <source>
        <dbReference type="ARBA" id="ARBA00052239"/>
    </source>
</evidence>
<evidence type="ECO:0000259" key="10">
    <source>
        <dbReference type="Pfam" id="PF00389"/>
    </source>
</evidence>
<sequence>MANIYVTRKIPNDGLLMIKRKFGKFDINPENRVLSKNELLKNVRHRDGVLCLLTDQIDREIIDAMGDSCKIISNYAVGFNNIDVDYASKKKIMVTNTPGVLTDATSDLAISLLFSCARRIVESDRFTRDGKYKGWDPNLMLGQEVTGKTLGIIGAGRIGSVVAEKMAKGFNMNVLYDDPQDNTYLEKKIKAKRVDLKTLLKSSDFVSVHINLTSGNRHLLSTNEFKLMKETAVLINTSRGEVIDEQALVKALQEKRIFAVGLDVYENEPKLSPGLSKLNNVVIVPHIGSATVLARTLMATMAAENLINGLSGKMPKYCVNKDAL</sequence>
<dbReference type="CDD" id="cd05301">
    <property type="entry name" value="GDH"/>
    <property type="match status" value="1"/>
</dbReference>
<dbReference type="PANTHER" id="PTHR10996:SF257">
    <property type="entry name" value="GLYOXYLATE REDUCTASE 1"/>
    <property type="match status" value="1"/>
</dbReference>
<feature type="domain" description="D-isomer specific 2-hydroxyacid dehydrogenase catalytic" evidence="10">
    <location>
        <begin position="7"/>
        <end position="320"/>
    </location>
</feature>
<evidence type="ECO:0000256" key="7">
    <source>
        <dbReference type="ARBA" id="ARBA00066674"/>
    </source>
</evidence>
<gene>
    <name evidence="12" type="ORF">A3J15_01215</name>
</gene>
<protein>
    <recommendedName>
        <fullName evidence="8">Glyoxylate/hydroxypyruvate reductase B</fullName>
        <ecNumber evidence="6">1.1.1.79</ecNumber>
        <ecNumber evidence="7">1.1.1.81</ecNumber>
    </recommendedName>
</protein>
<name>A0A1F7JMM5_9BACT</name>
<dbReference type="PROSITE" id="PS00671">
    <property type="entry name" value="D_2_HYDROXYACID_DH_3"/>
    <property type="match status" value="1"/>
</dbReference>
<evidence type="ECO:0000256" key="2">
    <source>
        <dbReference type="ARBA" id="ARBA00051801"/>
    </source>
</evidence>
<dbReference type="SUPFAM" id="SSF51735">
    <property type="entry name" value="NAD(P)-binding Rossmann-fold domains"/>
    <property type="match status" value="1"/>
</dbReference>
<dbReference type="GO" id="GO:0051287">
    <property type="term" value="F:NAD binding"/>
    <property type="evidence" value="ECO:0007669"/>
    <property type="project" value="InterPro"/>
</dbReference>
<dbReference type="InterPro" id="IPR006140">
    <property type="entry name" value="D-isomer_DH_NAD-bd"/>
</dbReference>
<dbReference type="Pfam" id="PF00389">
    <property type="entry name" value="2-Hacid_dh"/>
    <property type="match status" value="1"/>
</dbReference>